<gene>
    <name evidence="3" type="ORF">EQG49_03115</name>
</gene>
<dbReference type="EMBL" id="CP037940">
    <property type="protein sequence ID" value="QBO35516.1"/>
    <property type="molecule type" value="Genomic_DNA"/>
</dbReference>
<evidence type="ECO:0000313" key="4">
    <source>
        <dbReference type="Proteomes" id="UP000292886"/>
    </source>
</evidence>
<dbReference type="RefSeq" id="WP_133362595.1">
    <property type="nucleotide sequence ID" value="NZ_CP037940.1"/>
</dbReference>
<feature type="transmembrane region" description="Helical" evidence="2">
    <location>
        <begin position="39"/>
        <end position="58"/>
    </location>
</feature>
<evidence type="ECO:0000313" key="3">
    <source>
        <dbReference type="EMBL" id="QBO35516.1"/>
    </source>
</evidence>
<dbReference type="AlphaFoldDB" id="A0A4P6YS99"/>
<keyword evidence="2" id="KW-1133">Transmembrane helix</keyword>
<name>A0A4P6YS99_9LACO</name>
<evidence type="ECO:0000256" key="2">
    <source>
        <dbReference type="SAM" id="Phobius"/>
    </source>
</evidence>
<reference evidence="4" key="1">
    <citation type="submission" date="2019-03" db="EMBL/GenBank/DDBJ databases">
        <title>Weissella sp. 26KH-42 Genome sequencing.</title>
        <authorList>
            <person name="Heo J."/>
            <person name="Kim S.-J."/>
            <person name="Kim J.-S."/>
            <person name="Hong S.-B."/>
            <person name="Kwon S.-W."/>
        </authorList>
    </citation>
    <scope>NUCLEOTIDE SEQUENCE [LARGE SCALE GENOMIC DNA]</scope>
    <source>
        <strain evidence="4">26KH-42</strain>
    </source>
</reference>
<keyword evidence="4" id="KW-1185">Reference proteome</keyword>
<feature type="region of interest" description="Disordered" evidence="1">
    <location>
        <begin position="1"/>
        <end position="22"/>
    </location>
</feature>
<keyword evidence="2" id="KW-0472">Membrane</keyword>
<dbReference type="KEGG" id="wei:EQG49_03115"/>
<evidence type="ECO:0000256" key="1">
    <source>
        <dbReference type="SAM" id="MobiDB-lite"/>
    </source>
</evidence>
<protein>
    <submittedName>
        <fullName evidence="3">Uncharacterized protein</fullName>
    </submittedName>
</protein>
<organism evidence="3 4">
    <name type="scientific">Periweissella cryptocerci</name>
    <dbReference type="NCBI Taxonomy" id="2506420"/>
    <lineage>
        <taxon>Bacteria</taxon>
        <taxon>Bacillati</taxon>
        <taxon>Bacillota</taxon>
        <taxon>Bacilli</taxon>
        <taxon>Lactobacillales</taxon>
        <taxon>Lactobacillaceae</taxon>
        <taxon>Periweissella</taxon>
    </lineage>
</organism>
<dbReference type="Proteomes" id="UP000292886">
    <property type="component" value="Chromosome"/>
</dbReference>
<sequence>MAQKKDEPTMLAGTQSRAEREAGRVAQASQKRRHLITKMIMTIIVLAIIGGGIAWYFANRQANHVADENAKNSKVVKSASSTPKSSNKIATQYAVDWAPSVKTISPEEYINNIYGKTPKLYLIVGSSADARIDQLAKLTKSNSANFGLNIPIYFLDANRYYTNGNNTDRAAFAEILGSVQLAKVDANKLPNTVDFESSLFANKLTKVDGKAAYAKYTAPAKAFNDGKTLDAFLKGVNQAMSKK</sequence>
<keyword evidence="2" id="KW-0812">Transmembrane</keyword>
<proteinExistence type="predicted"/>
<accession>A0A4P6YS99</accession>